<dbReference type="EMBL" id="AHHD01000296">
    <property type="protein sequence ID" value="EKG15481.1"/>
    <property type="molecule type" value="Genomic_DNA"/>
</dbReference>
<reference evidence="3 4" key="1">
    <citation type="journal article" date="2012" name="BMC Genomics">
        <title>Tools to kill: Genome of one of the most destructive plant pathogenic fungi Macrophomina phaseolina.</title>
        <authorList>
            <person name="Islam M.S."/>
            <person name="Haque M.S."/>
            <person name="Islam M.M."/>
            <person name="Emdad E.M."/>
            <person name="Halim A."/>
            <person name="Hossen Q.M.M."/>
            <person name="Hossain M.Z."/>
            <person name="Ahmed B."/>
            <person name="Rahim S."/>
            <person name="Rahman M.S."/>
            <person name="Alam M.M."/>
            <person name="Hou S."/>
            <person name="Wan X."/>
            <person name="Saito J.A."/>
            <person name="Alam M."/>
        </authorList>
    </citation>
    <scope>NUCLEOTIDE SEQUENCE [LARGE SCALE GENOMIC DNA]</scope>
    <source>
        <strain evidence="3 4">MS6</strain>
    </source>
</reference>
<evidence type="ECO:0000256" key="1">
    <source>
        <dbReference type="SAM" id="MobiDB-lite"/>
    </source>
</evidence>
<dbReference type="Proteomes" id="UP000007129">
    <property type="component" value="Unassembled WGS sequence"/>
</dbReference>
<name>K2QZP1_MACPH</name>
<accession>K2QZP1</accession>
<organism evidence="3 4">
    <name type="scientific">Macrophomina phaseolina (strain MS6)</name>
    <name type="common">Charcoal rot fungus</name>
    <dbReference type="NCBI Taxonomy" id="1126212"/>
    <lineage>
        <taxon>Eukaryota</taxon>
        <taxon>Fungi</taxon>
        <taxon>Dikarya</taxon>
        <taxon>Ascomycota</taxon>
        <taxon>Pezizomycotina</taxon>
        <taxon>Dothideomycetes</taxon>
        <taxon>Dothideomycetes incertae sedis</taxon>
        <taxon>Botryosphaeriales</taxon>
        <taxon>Botryosphaeriaceae</taxon>
        <taxon>Macrophomina</taxon>
    </lineage>
</organism>
<dbReference type="HOGENOM" id="CLU_1170829_0_0_1"/>
<feature type="region of interest" description="Disordered" evidence="1">
    <location>
        <begin position="218"/>
        <end position="237"/>
    </location>
</feature>
<gene>
    <name evidence="3" type="ORF">MPH_07293</name>
</gene>
<evidence type="ECO:0000313" key="4">
    <source>
        <dbReference type="Proteomes" id="UP000007129"/>
    </source>
</evidence>
<proteinExistence type="predicted"/>
<dbReference type="VEuPathDB" id="FungiDB:MPH_07293"/>
<sequence length="237" mass="26415">MLAAAKIKAVLLLLACFYPTIMQGFTSHRSWNPLNMGGPLSMENFLQEYAVGRHEGLCTKGSSASRTNFVFSCLEDASIICEGAWAGIDHTIDNRIPQIPVDSTIVWSADRLEPDLNRSTTMQFLDITFLLLIAQLLQPVLAYKIDATCKDQDAELMRDAIVQAFDMARQSLDALENRRQDVNVKRLIELLFCEEGQDPATIDMTKVMSSFTGILQMEQENPNADTEDTSDEVVSEA</sequence>
<dbReference type="AlphaFoldDB" id="K2QZP1"/>
<evidence type="ECO:0000313" key="3">
    <source>
        <dbReference type="EMBL" id="EKG15481.1"/>
    </source>
</evidence>
<keyword evidence="2" id="KW-0732">Signal</keyword>
<feature type="chain" id="PRO_5003866348" evidence="2">
    <location>
        <begin position="25"/>
        <end position="237"/>
    </location>
</feature>
<evidence type="ECO:0000256" key="2">
    <source>
        <dbReference type="SAM" id="SignalP"/>
    </source>
</evidence>
<dbReference type="InParanoid" id="K2QZP1"/>
<dbReference type="OrthoDB" id="4507347at2759"/>
<protein>
    <submittedName>
        <fullName evidence="3">Uncharacterized protein</fullName>
    </submittedName>
</protein>
<feature type="signal peptide" evidence="2">
    <location>
        <begin position="1"/>
        <end position="24"/>
    </location>
</feature>
<comment type="caution">
    <text evidence="3">The sequence shown here is derived from an EMBL/GenBank/DDBJ whole genome shotgun (WGS) entry which is preliminary data.</text>
</comment>
<feature type="compositionally biased region" description="Acidic residues" evidence="1">
    <location>
        <begin position="225"/>
        <end position="237"/>
    </location>
</feature>